<evidence type="ECO:0000256" key="5">
    <source>
        <dbReference type="ARBA" id="ARBA00022823"/>
    </source>
</evidence>
<evidence type="ECO:0000256" key="8">
    <source>
        <dbReference type="ARBA" id="ARBA00023315"/>
    </source>
</evidence>
<comment type="cofactor">
    <cofactor evidence="1">
        <name>(R)-lipoate</name>
        <dbReference type="ChEBI" id="CHEBI:83088"/>
    </cofactor>
</comment>
<evidence type="ECO:0000259" key="12">
    <source>
        <dbReference type="PROSITE" id="PS50968"/>
    </source>
</evidence>
<comment type="similarity">
    <text evidence="3">Belongs to the 2-oxoacid dehydrogenase family.</text>
</comment>
<evidence type="ECO:0000256" key="1">
    <source>
        <dbReference type="ARBA" id="ARBA00001938"/>
    </source>
</evidence>
<dbReference type="PANTHER" id="PTHR43178:SF5">
    <property type="entry name" value="LIPOAMIDE ACYLTRANSFERASE COMPONENT OF BRANCHED-CHAIN ALPHA-KETO ACID DEHYDROGENASE COMPLEX, MITOCHONDRIAL"/>
    <property type="match status" value="1"/>
</dbReference>
<keyword evidence="5" id="KW-0450">Lipoyl</keyword>
<dbReference type="Proteomes" id="UP000515154">
    <property type="component" value="Unplaced"/>
</dbReference>
<evidence type="ECO:0000313" key="14">
    <source>
        <dbReference type="RefSeq" id="XP_029654595.1"/>
    </source>
</evidence>
<keyword evidence="7" id="KW-0496">Mitochondrion</keyword>
<gene>
    <name evidence="14" type="primary">LOC115228061</name>
</gene>
<evidence type="ECO:0000256" key="6">
    <source>
        <dbReference type="ARBA" id="ARBA00022946"/>
    </source>
</evidence>
<reference evidence="14" key="1">
    <citation type="submission" date="2025-08" db="UniProtKB">
        <authorList>
            <consortium name="RefSeq"/>
        </authorList>
    </citation>
    <scope>IDENTIFICATION</scope>
</reference>
<evidence type="ECO:0000256" key="2">
    <source>
        <dbReference type="ARBA" id="ARBA00004305"/>
    </source>
</evidence>
<evidence type="ECO:0000256" key="3">
    <source>
        <dbReference type="ARBA" id="ARBA00007317"/>
    </source>
</evidence>
<dbReference type="GO" id="GO:0043754">
    <property type="term" value="F:dihydrolipoamide branched chain acyltransferase activity"/>
    <property type="evidence" value="ECO:0007669"/>
    <property type="project" value="UniProtKB-EC"/>
</dbReference>
<dbReference type="GO" id="GO:0016407">
    <property type="term" value="F:acetyltransferase activity"/>
    <property type="evidence" value="ECO:0007669"/>
    <property type="project" value="TreeGrafter"/>
</dbReference>
<dbReference type="CDD" id="cd06849">
    <property type="entry name" value="lipoyl_domain"/>
    <property type="match status" value="1"/>
</dbReference>
<name>A0A6P7TXD7_9MOLL</name>
<dbReference type="GO" id="GO:0031405">
    <property type="term" value="F:lipoic acid binding"/>
    <property type="evidence" value="ECO:0007669"/>
    <property type="project" value="TreeGrafter"/>
</dbReference>
<dbReference type="InterPro" id="IPR011053">
    <property type="entry name" value="Single_hybrid_motif"/>
</dbReference>
<dbReference type="PROSITE" id="PS50968">
    <property type="entry name" value="BIOTINYL_LIPOYL"/>
    <property type="match status" value="1"/>
</dbReference>
<dbReference type="AlphaFoldDB" id="A0A6P7TXD7"/>
<organism evidence="13 14">
    <name type="scientific">Octopus sinensis</name>
    <name type="common">East Asian common octopus</name>
    <dbReference type="NCBI Taxonomy" id="2607531"/>
    <lineage>
        <taxon>Eukaryota</taxon>
        <taxon>Metazoa</taxon>
        <taxon>Spiralia</taxon>
        <taxon>Lophotrochozoa</taxon>
        <taxon>Mollusca</taxon>
        <taxon>Cephalopoda</taxon>
        <taxon>Coleoidea</taxon>
        <taxon>Octopodiformes</taxon>
        <taxon>Octopoda</taxon>
        <taxon>Incirrata</taxon>
        <taxon>Octopodidae</taxon>
        <taxon>Octopus</taxon>
    </lineage>
</organism>
<dbReference type="EC" id="2.3.1.168" evidence="9"/>
<dbReference type="PROSITE" id="PS00189">
    <property type="entry name" value="LIPOYL"/>
    <property type="match status" value="1"/>
</dbReference>
<feature type="domain" description="Lipoyl-binding" evidence="12">
    <location>
        <begin position="24"/>
        <end position="99"/>
    </location>
</feature>
<evidence type="ECO:0000313" key="13">
    <source>
        <dbReference type="Proteomes" id="UP000515154"/>
    </source>
</evidence>
<keyword evidence="8" id="KW-0012">Acyltransferase</keyword>
<evidence type="ECO:0000256" key="7">
    <source>
        <dbReference type="ARBA" id="ARBA00023128"/>
    </source>
</evidence>
<dbReference type="Pfam" id="PF00364">
    <property type="entry name" value="Biotin_lipoyl"/>
    <property type="match status" value="1"/>
</dbReference>
<dbReference type="Gene3D" id="2.40.50.100">
    <property type="match status" value="1"/>
</dbReference>
<keyword evidence="4" id="KW-0808">Transferase</keyword>
<sequence length="182" mass="20476">MKFLVVLFEVLTYTPTNIALFARTIPILLTDIGEGIKQVTVKEWHVVVGQKVDEFENICDVSSDKANVTITSRYSGVIKKLYYLTNDDAMVGHPLIDIEIDDQQEIETNLYPTNAENVSPKTTSFENESIMATPAVRRLARENNAVSFALLENPILNSIVDENEENIILNVDYGNLLLIERS</sequence>
<proteinExistence type="inferred from homology"/>
<keyword evidence="6" id="KW-0809">Transit peptide</keyword>
<dbReference type="InterPro" id="IPR050743">
    <property type="entry name" value="2-oxoacid_DH_E2_comp"/>
</dbReference>
<dbReference type="FunFam" id="2.40.50.100:FF:000013">
    <property type="entry name" value="Dihydrolipoamide acetyltransferase component of pyruvate dehydrogenase complex"/>
    <property type="match status" value="1"/>
</dbReference>
<evidence type="ECO:0000256" key="11">
    <source>
        <dbReference type="ARBA" id="ARBA00042008"/>
    </source>
</evidence>
<keyword evidence="13" id="KW-1185">Reference proteome</keyword>
<dbReference type="InterPro" id="IPR003016">
    <property type="entry name" value="2-oxoA_DH_lipoyl-BS"/>
</dbReference>
<comment type="subcellular location">
    <subcellularLocation>
        <location evidence="2">Mitochondrion matrix</location>
    </subcellularLocation>
</comment>
<evidence type="ECO:0000256" key="4">
    <source>
        <dbReference type="ARBA" id="ARBA00022679"/>
    </source>
</evidence>
<evidence type="ECO:0000256" key="10">
    <source>
        <dbReference type="ARBA" id="ARBA00039275"/>
    </source>
</evidence>
<dbReference type="SUPFAM" id="SSF51230">
    <property type="entry name" value="Single hybrid motif"/>
    <property type="match status" value="1"/>
</dbReference>
<dbReference type="KEGG" id="osn:115228061"/>
<protein>
    <recommendedName>
        <fullName evidence="10">Lipoamide acyltransferase component of branched-chain alpha-keto acid dehydrogenase complex, mitochondrial</fullName>
        <ecNumber evidence="9">2.3.1.168</ecNumber>
    </recommendedName>
    <alternativeName>
        <fullName evidence="11">Branched-chain alpha-keto acid dehydrogenase complex component E2</fullName>
    </alternativeName>
</protein>
<dbReference type="PANTHER" id="PTHR43178">
    <property type="entry name" value="DIHYDROLIPOAMIDE ACETYLTRANSFERASE COMPONENT OF PYRUVATE DEHYDROGENASE COMPLEX"/>
    <property type="match status" value="1"/>
</dbReference>
<dbReference type="InterPro" id="IPR000089">
    <property type="entry name" value="Biotin_lipoyl"/>
</dbReference>
<dbReference type="GO" id="GO:0005759">
    <property type="term" value="C:mitochondrial matrix"/>
    <property type="evidence" value="ECO:0007669"/>
    <property type="project" value="UniProtKB-SubCell"/>
</dbReference>
<accession>A0A6P7TXD7</accession>
<dbReference type="RefSeq" id="XP_029654595.1">
    <property type="nucleotide sequence ID" value="XM_029798735.1"/>
</dbReference>
<evidence type="ECO:0000256" key="9">
    <source>
        <dbReference type="ARBA" id="ARBA00038880"/>
    </source>
</evidence>